<dbReference type="Gene3D" id="3.10.110.10">
    <property type="entry name" value="Ubiquitin Conjugating Enzyme"/>
    <property type="match status" value="1"/>
</dbReference>
<dbReference type="GeneID" id="19941236"/>
<dbReference type="Pfam" id="PF06544">
    <property type="entry name" value="Prp3_C"/>
    <property type="match status" value="1"/>
</dbReference>
<dbReference type="EMBL" id="JH767132">
    <property type="protein sequence ID" value="EQC42788.1"/>
    <property type="molecule type" value="Genomic_DNA"/>
</dbReference>
<dbReference type="InterPro" id="IPR059181">
    <property type="entry name" value="RWDD2A-B_C"/>
</dbReference>
<feature type="domain" description="RWD" evidence="1">
    <location>
        <begin position="16"/>
        <end position="137"/>
    </location>
</feature>
<dbReference type="InterPro" id="IPR006575">
    <property type="entry name" value="RWD_dom"/>
</dbReference>
<dbReference type="PANTHER" id="PTHR15955">
    <property type="entry name" value="RWD DOMAIN CONTAINING PROTEIN 2"/>
    <property type="match status" value="1"/>
</dbReference>
<dbReference type="RefSeq" id="XP_008604211.1">
    <property type="nucleotide sequence ID" value="XM_008605989.1"/>
</dbReference>
<sequence>MAEVVVERDHLRQQYEELECLRSMFPGDDELVIDAYVHAIYESAAAASGTEAITLPRLVATLRFQTCLIENAAPELELQYPATYPSSAMTFELRCPTLSRREKHSIVERLASIATDQVGEVVAFQLYQAAADILQEIQDEAHLEAPVLALPPLVPIAQPCLGRRAIYFHHIIASSKRRVVIDWAKELHLGGFSKIGWPGVIIVEGDEPYVAEYVRRLQHLRWKQMVVRGEQVETSRDALRRLPTPLTELDDMSILAAACADAGVTDLFLTTMKIYR</sequence>
<evidence type="ECO:0000313" key="2">
    <source>
        <dbReference type="EMBL" id="EQC42788.1"/>
    </source>
</evidence>
<dbReference type="SMART" id="SM00591">
    <property type="entry name" value="RWD"/>
    <property type="match status" value="1"/>
</dbReference>
<dbReference type="InterPro" id="IPR017359">
    <property type="entry name" value="Phi-like"/>
</dbReference>
<dbReference type="Proteomes" id="UP000030762">
    <property type="component" value="Unassembled WGS sequence"/>
</dbReference>
<dbReference type="SUPFAM" id="SSF54495">
    <property type="entry name" value="UBC-like"/>
    <property type="match status" value="1"/>
</dbReference>
<evidence type="ECO:0000259" key="1">
    <source>
        <dbReference type="PROSITE" id="PS50908"/>
    </source>
</evidence>
<dbReference type="Pfam" id="PF05773">
    <property type="entry name" value="RWD"/>
    <property type="match status" value="1"/>
</dbReference>
<reference evidence="2 3" key="1">
    <citation type="submission" date="2012-04" db="EMBL/GenBank/DDBJ databases">
        <title>The Genome Sequence of Saprolegnia declina VS20.</title>
        <authorList>
            <consortium name="The Broad Institute Genome Sequencing Platform"/>
            <person name="Russ C."/>
            <person name="Nusbaum C."/>
            <person name="Tyler B."/>
            <person name="van West P."/>
            <person name="Dieguez-Uribeondo J."/>
            <person name="de Bruijn I."/>
            <person name="Tripathy S."/>
            <person name="Jiang R."/>
            <person name="Young S.K."/>
            <person name="Zeng Q."/>
            <person name="Gargeya S."/>
            <person name="Fitzgerald M."/>
            <person name="Haas B."/>
            <person name="Abouelleil A."/>
            <person name="Alvarado L."/>
            <person name="Arachchi H.M."/>
            <person name="Berlin A."/>
            <person name="Chapman S.B."/>
            <person name="Goldberg J."/>
            <person name="Griggs A."/>
            <person name="Gujja S."/>
            <person name="Hansen M."/>
            <person name="Howarth C."/>
            <person name="Imamovic A."/>
            <person name="Larimer J."/>
            <person name="McCowen C."/>
            <person name="Montmayeur A."/>
            <person name="Murphy C."/>
            <person name="Neiman D."/>
            <person name="Pearson M."/>
            <person name="Priest M."/>
            <person name="Roberts A."/>
            <person name="Saif S."/>
            <person name="Shea T."/>
            <person name="Sisk P."/>
            <person name="Sykes S."/>
            <person name="Wortman J."/>
            <person name="Nusbaum C."/>
            <person name="Birren B."/>
        </authorList>
    </citation>
    <scope>NUCLEOTIDE SEQUENCE [LARGE SCALE GENOMIC DNA]</scope>
    <source>
        <strain evidence="2 3">VS20</strain>
    </source>
</reference>
<name>T0SBI5_SAPDV</name>
<protein>
    <recommendedName>
        <fullName evidence="1">RWD domain-containing protein</fullName>
    </recommendedName>
</protein>
<dbReference type="InterPro" id="IPR016135">
    <property type="entry name" value="UBQ-conjugating_enzyme/RWD"/>
</dbReference>
<organism evidence="2 3">
    <name type="scientific">Saprolegnia diclina (strain VS20)</name>
    <dbReference type="NCBI Taxonomy" id="1156394"/>
    <lineage>
        <taxon>Eukaryota</taxon>
        <taxon>Sar</taxon>
        <taxon>Stramenopiles</taxon>
        <taxon>Oomycota</taxon>
        <taxon>Saprolegniomycetes</taxon>
        <taxon>Saprolegniales</taxon>
        <taxon>Saprolegniaceae</taxon>
        <taxon>Saprolegnia</taxon>
    </lineage>
</organism>
<dbReference type="PANTHER" id="PTHR15955:SF8">
    <property type="entry name" value="RWD DOMAIN-CONTAINING PROTEIN 2B-RELATED"/>
    <property type="match status" value="1"/>
</dbReference>
<dbReference type="eggNOG" id="ENOG502QR2G">
    <property type="taxonomic scope" value="Eukaryota"/>
</dbReference>
<dbReference type="AlphaFoldDB" id="T0SBI5"/>
<dbReference type="InParanoid" id="T0SBI5"/>
<dbReference type="InterPro" id="IPR010541">
    <property type="entry name" value="Prp3_C"/>
</dbReference>
<dbReference type="CDD" id="cd24163">
    <property type="entry name" value="RWDD2_C"/>
    <property type="match status" value="1"/>
</dbReference>
<dbReference type="OMA" id="RENCEEF"/>
<dbReference type="PROSITE" id="PS50908">
    <property type="entry name" value="RWD"/>
    <property type="match status" value="1"/>
</dbReference>
<accession>T0SBI5</accession>
<keyword evidence="3" id="KW-1185">Reference proteome</keyword>
<evidence type="ECO:0000313" key="3">
    <source>
        <dbReference type="Proteomes" id="UP000030762"/>
    </source>
</evidence>
<proteinExistence type="predicted"/>
<dbReference type="OrthoDB" id="432412at2759"/>
<dbReference type="VEuPathDB" id="FungiDB:SDRG_00509"/>
<dbReference type="STRING" id="1156394.T0SBI5"/>
<gene>
    <name evidence="2" type="ORF">SDRG_00509</name>
</gene>